<accession>A0A0A9DL90</accession>
<evidence type="ECO:0000256" key="1">
    <source>
        <dbReference type="SAM" id="MobiDB-lite"/>
    </source>
</evidence>
<dbReference type="AlphaFoldDB" id="A0A0A9DL90"/>
<dbReference type="EMBL" id="GBRH01208531">
    <property type="protein sequence ID" value="JAD89364.1"/>
    <property type="molecule type" value="Transcribed_RNA"/>
</dbReference>
<evidence type="ECO:0000313" key="2">
    <source>
        <dbReference type="EMBL" id="JAD89364.1"/>
    </source>
</evidence>
<feature type="compositionally biased region" description="Polar residues" evidence="1">
    <location>
        <begin position="1"/>
        <end position="12"/>
    </location>
</feature>
<feature type="region of interest" description="Disordered" evidence="1">
    <location>
        <begin position="1"/>
        <end position="28"/>
    </location>
</feature>
<protein>
    <submittedName>
        <fullName evidence="2">Uncharacterized protein</fullName>
    </submittedName>
</protein>
<organism evidence="2">
    <name type="scientific">Arundo donax</name>
    <name type="common">Giant reed</name>
    <name type="synonym">Donax arundinaceus</name>
    <dbReference type="NCBI Taxonomy" id="35708"/>
    <lineage>
        <taxon>Eukaryota</taxon>
        <taxon>Viridiplantae</taxon>
        <taxon>Streptophyta</taxon>
        <taxon>Embryophyta</taxon>
        <taxon>Tracheophyta</taxon>
        <taxon>Spermatophyta</taxon>
        <taxon>Magnoliopsida</taxon>
        <taxon>Liliopsida</taxon>
        <taxon>Poales</taxon>
        <taxon>Poaceae</taxon>
        <taxon>PACMAD clade</taxon>
        <taxon>Arundinoideae</taxon>
        <taxon>Arundineae</taxon>
        <taxon>Arundo</taxon>
    </lineage>
</organism>
<proteinExistence type="predicted"/>
<reference evidence="2" key="1">
    <citation type="submission" date="2014-09" db="EMBL/GenBank/DDBJ databases">
        <authorList>
            <person name="Magalhaes I.L.F."/>
            <person name="Oliveira U."/>
            <person name="Santos F.R."/>
            <person name="Vidigal T.H.D.A."/>
            <person name="Brescovit A.D."/>
            <person name="Santos A.J."/>
        </authorList>
    </citation>
    <scope>NUCLEOTIDE SEQUENCE</scope>
    <source>
        <tissue evidence="2">Shoot tissue taken approximately 20 cm above the soil surface</tissue>
    </source>
</reference>
<sequence>MNLLSRSITGTASPRRHPGSGLPNEDTR</sequence>
<reference evidence="2" key="2">
    <citation type="journal article" date="2015" name="Data Brief">
        <title>Shoot transcriptome of the giant reed, Arundo donax.</title>
        <authorList>
            <person name="Barrero R.A."/>
            <person name="Guerrero F.D."/>
            <person name="Moolhuijzen P."/>
            <person name="Goolsby J.A."/>
            <person name="Tidwell J."/>
            <person name="Bellgard S.E."/>
            <person name="Bellgard M.I."/>
        </authorList>
    </citation>
    <scope>NUCLEOTIDE SEQUENCE</scope>
    <source>
        <tissue evidence="2">Shoot tissue taken approximately 20 cm above the soil surface</tissue>
    </source>
</reference>
<name>A0A0A9DL90_ARUDO</name>